<dbReference type="Proteomes" id="UP001521150">
    <property type="component" value="Unassembled WGS sequence"/>
</dbReference>
<organism evidence="2 3">
    <name type="scientific">Kibdelosporangium philippinense</name>
    <dbReference type="NCBI Taxonomy" id="211113"/>
    <lineage>
        <taxon>Bacteria</taxon>
        <taxon>Bacillati</taxon>
        <taxon>Actinomycetota</taxon>
        <taxon>Actinomycetes</taxon>
        <taxon>Pseudonocardiales</taxon>
        <taxon>Pseudonocardiaceae</taxon>
        <taxon>Kibdelosporangium</taxon>
    </lineage>
</organism>
<dbReference type="RefSeq" id="WP_233732077.1">
    <property type="nucleotide sequence ID" value="NZ_JAJVCN010000004.1"/>
</dbReference>
<evidence type="ECO:0000256" key="1">
    <source>
        <dbReference type="SAM" id="SignalP"/>
    </source>
</evidence>
<feature type="signal peptide" evidence="1">
    <location>
        <begin position="1"/>
        <end position="17"/>
    </location>
</feature>
<evidence type="ECO:0000313" key="2">
    <source>
        <dbReference type="EMBL" id="MCE7010378.1"/>
    </source>
</evidence>
<evidence type="ECO:0008006" key="4">
    <source>
        <dbReference type="Google" id="ProtNLM"/>
    </source>
</evidence>
<sequence length="196" mass="20093">MKIGMKLAVAASVCALAAGCTGYKEPIPATVTDNSAPSTPSSTARRDLDPAAVAWLNGFCGAVHGYRLANNKRLEGAPREQVMTKGSSSKDLGEMAELAGKTVTELTALPPSPFKGGDKVKQDYLAKFTAARDAAAEGKRKVDAAKGDGWMDPGTKALDATQAAVSDTTNPLGSFETADPVFGAAAVKADKCSPSS</sequence>
<proteinExistence type="predicted"/>
<reference evidence="2 3" key="1">
    <citation type="submission" date="2021-12" db="EMBL/GenBank/DDBJ databases">
        <title>Genome sequence of Kibdelosporangium philippinense ATCC 49844.</title>
        <authorList>
            <person name="Fedorov E.A."/>
            <person name="Omeragic M."/>
            <person name="Shalygina K.F."/>
            <person name="Maclea K.S."/>
        </authorList>
    </citation>
    <scope>NUCLEOTIDE SEQUENCE [LARGE SCALE GENOMIC DNA]</scope>
    <source>
        <strain evidence="2 3">ATCC 49844</strain>
    </source>
</reference>
<evidence type="ECO:0000313" key="3">
    <source>
        <dbReference type="Proteomes" id="UP001521150"/>
    </source>
</evidence>
<protein>
    <recommendedName>
        <fullName evidence="4">Lipoprotein</fullName>
    </recommendedName>
</protein>
<dbReference type="PROSITE" id="PS51257">
    <property type="entry name" value="PROKAR_LIPOPROTEIN"/>
    <property type="match status" value="1"/>
</dbReference>
<keyword evidence="1" id="KW-0732">Signal</keyword>
<comment type="caution">
    <text evidence="2">The sequence shown here is derived from an EMBL/GenBank/DDBJ whole genome shotgun (WGS) entry which is preliminary data.</text>
</comment>
<gene>
    <name evidence="2" type="ORF">LWC34_47380</name>
</gene>
<feature type="chain" id="PRO_5045758610" description="Lipoprotein" evidence="1">
    <location>
        <begin position="18"/>
        <end position="196"/>
    </location>
</feature>
<accession>A0ABS8ZT10</accession>
<name>A0ABS8ZT10_9PSEU</name>
<keyword evidence="3" id="KW-1185">Reference proteome</keyword>
<dbReference type="EMBL" id="JAJVCN010000004">
    <property type="protein sequence ID" value="MCE7010378.1"/>
    <property type="molecule type" value="Genomic_DNA"/>
</dbReference>